<dbReference type="RefSeq" id="WP_379860724.1">
    <property type="nucleotide sequence ID" value="NZ_JBHMFC010000022.1"/>
</dbReference>
<evidence type="ECO:0000259" key="2">
    <source>
        <dbReference type="Pfam" id="PF25791"/>
    </source>
</evidence>
<sequence>MLLREIYDRKIDREINPAVVVSDKKQDTINAEIGEYVFTDELIEKLFEIIDTVLNKKSGKSGIWINGYYGSGKSHFIKYVHYLLNIETSEAAFEAFEKAVANYDTTKPGSHDHITISNLRLLKKRVESAHCDNILFNVEDETDDGSKERLTRIFLNMFNKFRGYNPNDIPLAILLEKQLDQKGKFEAFKKGIEAQLGFNWETDAATVAAFQLNDVLEIAKKLMPEIDIVSLHAKLSNPENFKIGINATLIPELKAFLKEKDKDYRLLFLVDEVSQYIGTNKEILLNFQNIIERVSDDCNNQVWIACTAQQTLDEVSVGTDGVTDVQDEFGKILGRFDTRISLQSNDASYITQRRVLDKNSQGIELLGKMYQDKKDYIENQFKINHDLYKGYKSEDEFVIAYPFVPYQFKLIAHVFEAFQQLQFVIKQVKDNERSILGITHFTAKEHASDKVGGFMPFDAFYNRQFKTNLTNRGAKAVNNALELPYVKNSPFAERVVKVLFMISNLLENQRQTFPSNIENLGVLLMNTLDQNKMQLQKNIAEVLNRLVEESIIREEKGSFFFFNEDEMDVQNLIKNQTLILDDRLSAFDEFFRPLTKVGPKFAFGQNDFTMGYAIEGKDFFRNGNFNLTVLLTDKTPIAQKALDLNKKDVVICINEWFTADESLRKDFEWYCKTNKYFSNSSGGGTGDRERTHSNFKVRNSQLKEKIESVLKQKFSETRFISQNTVLDSDEISGTTATDRVKNLINHHLTGIYKNHHLSSEYARNQAELKASAASNQIPIPTLSAAEQVVNDFITAHNNQITVYDLINNFEKEPFGWRFEAVLDVLVQLVKKKKREFVYKGQQRFPIVDFINKAVSTTERASCEVVTGEEIDQSILDNVVIAYKTIFNEAINNATDKNILYEDLIHALDKKLRTQQSLERTYYGKYPFGNCFQASVKQLNEWIQTRDLKKLFDRFIEDQNTSKELFDLTKGIEDFALRVLSDIQEINAFMRDNNDNFKMLPADVMDKVKKINDFLALEDPRKEFRHIKKAFDEVKQALIDHLEALKKEVKNLYAEVFKELEKEAKLRKVSETKYADKKYTLDGIDAITSLATLKNKQLSVADFKARELQKIIEATPAKDGNKAAESASYYVTKGATTISTMEELEAYLEKVRKEMTQLLIDKKTIILK</sequence>
<keyword evidence="1" id="KW-0175">Coiled coil</keyword>
<accession>A0ABV5FAW7</accession>
<dbReference type="Pfam" id="PF25791">
    <property type="entry name" value="WHD_BREX_BrxC"/>
    <property type="match status" value="1"/>
</dbReference>
<feature type="domain" description="Probable ATP-binding protein BrxC winged helix-turn-helix" evidence="2">
    <location>
        <begin position="784"/>
        <end position="842"/>
    </location>
</feature>
<evidence type="ECO:0000313" key="4">
    <source>
        <dbReference type="Proteomes" id="UP001589585"/>
    </source>
</evidence>
<keyword evidence="4" id="KW-1185">Reference proteome</keyword>
<dbReference type="Proteomes" id="UP001589585">
    <property type="component" value="Unassembled WGS sequence"/>
</dbReference>
<evidence type="ECO:0000256" key="1">
    <source>
        <dbReference type="SAM" id="Coils"/>
    </source>
</evidence>
<evidence type="ECO:0000313" key="3">
    <source>
        <dbReference type="EMBL" id="MFB9056534.1"/>
    </source>
</evidence>
<dbReference type="InterPro" id="IPR058038">
    <property type="entry name" value="BREX_BrxC_wHTH"/>
</dbReference>
<proteinExistence type="predicted"/>
<name>A0ABV5FAW7_9FLAO</name>
<dbReference type="NCBIfam" id="NF033441">
    <property type="entry name" value="BREX_BrxC"/>
    <property type="match status" value="1"/>
</dbReference>
<organism evidence="3 4">
    <name type="scientific">Mariniflexile ostreae</name>
    <dbReference type="NCBI Taxonomy" id="1520892"/>
    <lineage>
        <taxon>Bacteria</taxon>
        <taxon>Pseudomonadati</taxon>
        <taxon>Bacteroidota</taxon>
        <taxon>Flavobacteriia</taxon>
        <taxon>Flavobacteriales</taxon>
        <taxon>Flavobacteriaceae</taxon>
        <taxon>Mariniflexile</taxon>
    </lineage>
</organism>
<dbReference type="InterPro" id="IPR047679">
    <property type="entry name" value="BREX_BrxC"/>
</dbReference>
<comment type="caution">
    <text evidence="3">The sequence shown here is derived from an EMBL/GenBank/DDBJ whole genome shotgun (WGS) entry which is preliminary data.</text>
</comment>
<dbReference type="EMBL" id="JBHMFC010000022">
    <property type="protein sequence ID" value="MFB9056534.1"/>
    <property type="molecule type" value="Genomic_DNA"/>
</dbReference>
<dbReference type="InterPro" id="IPR027417">
    <property type="entry name" value="P-loop_NTPase"/>
</dbReference>
<gene>
    <name evidence="3" type="primary">brxC</name>
    <name evidence="3" type="ORF">ACFFU9_07220</name>
</gene>
<dbReference type="SUPFAM" id="SSF52540">
    <property type="entry name" value="P-loop containing nucleoside triphosphate hydrolases"/>
    <property type="match status" value="1"/>
</dbReference>
<protein>
    <submittedName>
        <fullName evidence="3">BREX system P-loop protein BrxC</fullName>
    </submittedName>
</protein>
<reference evidence="3 4" key="1">
    <citation type="submission" date="2024-09" db="EMBL/GenBank/DDBJ databases">
        <authorList>
            <person name="Sun Q."/>
            <person name="Mori K."/>
        </authorList>
    </citation>
    <scope>NUCLEOTIDE SEQUENCE [LARGE SCALE GENOMIC DNA]</scope>
    <source>
        <strain evidence="3 4">CECT 8622</strain>
    </source>
</reference>
<feature type="coiled-coil region" evidence="1">
    <location>
        <begin position="1034"/>
        <end position="1061"/>
    </location>
</feature>